<organism evidence="17 18">
    <name type="scientific">Saguinus oedipus</name>
    <name type="common">Cotton-top tamarin</name>
    <name type="synonym">Oedipomidas oedipus</name>
    <dbReference type="NCBI Taxonomy" id="9490"/>
    <lineage>
        <taxon>Eukaryota</taxon>
        <taxon>Metazoa</taxon>
        <taxon>Chordata</taxon>
        <taxon>Craniata</taxon>
        <taxon>Vertebrata</taxon>
        <taxon>Euteleostomi</taxon>
        <taxon>Mammalia</taxon>
        <taxon>Eutheria</taxon>
        <taxon>Euarchontoglires</taxon>
        <taxon>Primates</taxon>
        <taxon>Haplorrhini</taxon>
        <taxon>Platyrrhini</taxon>
        <taxon>Cebidae</taxon>
        <taxon>Callitrichinae</taxon>
        <taxon>Saguinus</taxon>
    </lineage>
</organism>
<dbReference type="PANTHER" id="PTHR24346">
    <property type="entry name" value="MAP/MICROTUBULE AFFINITY-REGULATING KINASE"/>
    <property type="match status" value="1"/>
</dbReference>
<keyword evidence="8" id="KW-0479">Metal-binding</keyword>
<keyword evidence="4" id="KW-0217">Developmental protein</keyword>
<evidence type="ECO:0000256" key="8">
    <source>
        <dbReference type="ARBA" id="ARBA00022723"/>
    </source>
</evidence>
<name>A0ABQ9WIZ6_SAGOE</name>
<dbReference type="Proteomes" id="UP001266305">
    <property type="component" value="Unassembled WGS sequence"/>
</dbReference>
<dbReference type="InterPro" id="IPR000719">
    <property type="entry name" value="Prot_kinase_dom"/>
</dbReference>
<evidence type="ECO:0000256" key="12">
    <source>
        <dbReference type="ARBA" id="ARBA00022840"/>
    </source>
</evidence>
<evidence type="ECO:0000256" key="9">
    <source>
        <dbReference type="ARBA" id="ARBA00022741"/>
    </source>
</evidence>
<keyword evidence="6" id="KW-0597">Phosphoprotein</keyword>
<evidence type="ECO:0000259" key="16">
    <source>
        <dbReference type="PROSITE" id="PS50011"/>
    </source>
</evidence>
<comment type="caution">
    <text evidence="17">The sequence shown here is derived from an EMBL/GenBank/DDBJ whole genome shotgun (WGS) entry which is preliminary data.</text>
</comment>
<comment type="cofactor">
    <cofactor evidence="1">
        <name>Mg(2+)</name>
        <dbReference type="ChEBI" id="CHEBI:18420"/>
    </cofactor>
</comment>
<sequence>MLNHGSILKTYKVFKTSYGKVYIVMELAYVTPEVLQGIPYQPKAYNIWILGVILYIMVCGTMLYDDFDIRYMLRIQKEHRLDFLHSKNLTYEYKDLIYCMLQPDVSQRLHIHDILSQCWSQPKAQGLRSVAINKEGESSQGTKPCGCLNLAL</sequence>
<dbReference type="Gene3D" id="1.10.510.10">
    <property type="entry name" value="Transferase(Phosphotransferase) domain 1"/>
    <property type="match status" value="1"/>
</dbReference>
<evidence type="ECO:0000256" key="4">
    <source>
        <dbReference type="ARBA" id="ARBA00022473"/>
    </source>
</evidence>
<evidence type="ECO:0000256" key="1">
    <source>
        <dbReference type="ARBA" id="ARBA00001946"/>
    </source>
</evidence>
<dbReference type="SUPFAM" id="SSF56112">
    <property type="entry name" value="Protein kinase-like (PK-like)"/>
    <property type="match status" value="1"/>
</dbReference>
<evidence type="ECO:0000256" key="15">
    <source>
        <dbReference type="SAM" id="Phobius"/>
    </source>
</evidence>
<dbReference type="EC" id="2.7.11.1" evidence="3"/>
<keyword evidence="15" id="KW-1133">Transmembrane helix</keyword>
<dbReference type="EMBL" id="JASSZA010000001">
    <property type="protein sequence ID" value="KAK2121639.1"/>
    <property type="molecule type" value="Genomic_DNA"/>
</dbReference>
<evidence type="ECO:0000256" key="14">
    <source>
        <dbReference type="ARBA" id="ARBA00022871"/>
    </source>
</evidence>
<dbReference type="PANTHER" id="PTHR24346:SF102">
    <property type="entry name" value="TESTIS-SPECIFIC SERINE_THREONINE-PROTEIN KINASE 1"/>
    <property type="match status" value="1"/>
</dbReference>
<gene>
    <name evidence="17" type="ORF">P7K49_003025</name>
</gene>
<evidence type="ECO:0000256" key="11">
    <source>
        <dbReference type="ARBA" id="ARBA00022782"/>
    </source>
</evidence>
<keyword evidence="9" id="KW-0547">Nucleotide-binding</keyword>
<evidence type="ECO:0000256" key="3">
    <source>
        <dbReference type="ARBA" id="ARBA00012513"/>
    </source>
</evidence>
<keyword evidence="5" id="KW-0723">Serine/threonine-protein kinase</keyword>
<keyword evidence="15" id="KW-0812">Transmembrane</keyword>
<feature type="transmembrane region" description="Helical" evidence="15">
    <location>
        <begin position="45"/>
        <end position="64"/>
    </location>
</feature>
<proteinExistence type="inferred from homology"/>
<comment type="similarity">
    <text evidence="2">Belongs to the protein kinase superfamily. CAMK Ser/Thr protein kinase family.</text>
</comment>
<reference evidence="17 18" key="1">
    <citation type="submission" date="2023-05" db="EMBL/GenBank/DDBJ databases">
        <title>B98-5 Cell Line De Novo Hybrid Assembly: An Optical Mapping Approach.</title>
        <authorList>
            <person name="Kananen K."/>
            <person name="Auerbach J.A."/>
            <person name="Kautto E."/>
            <person name="Blachly J.S."/>
        </authorList>
    </citation>
    <scope>NUCLEOTIDE SEQUENCE [LARGE SCALE GENOMIC DNA]</scope>
    <source>
        <strain evidence="17">B95-8</strain>
        <tissue evidence="17">Cell line</tissue>
    </source>
</reference>
<evidence type="ECO:0000256" key="6">
    <source>
        <dbReference type="ARBA" id="ARBA00022553"/>
    </source>
</evidence>
<keyword evidence="10" id="KW-0418">Kinase</keyword>
<accession>A0ABQ9WIZ6</accession>
<keyword evidence="12" id="KW-0067">ATP-binding</keyword>
<keyword evidence="15" id="KW-0472">Membrane</keyword>
<evidence type="ECO:0000256" key="7">
    <source>
        <dbReference type="ARBA" id="ARBA00022679"/>
    </source>
</evidence>
<keyword evidence="7" id="KW-0808">Transferase</keyword>
<evidence type="ECO:0000313" key="17">
    <source>
        <dbReference type="EMBL" id="KAK2121639.1"/>
    </source>
</evidence>
<evidence type="ECO:0000256" key="5">
    <source>
        <dbReference type="ARBA" id="ARBA00022527"/>
    </source>
</evidence>
<dbReference type="InterPro" id="IPR011009">
    <property type="entry name" value="Kinase-like_dom_sf"/>
</dbReference>
<evidence type="ECO:0000313" key="18">
    <source>
        <dbReference type="Proteomes" id="UP001266305"/>
    </source>
</evidence>
<dbReference type="PROSITE" id="PS50011">
    <property type="entry name" value="PROTEIN_KINASE_DOM"/>
    <property type="match status" value="1"/>
</dbReference>
<evidence type="ECO:0000256" key="2">
    <source>
        <dbReference type="ARBA" id="ARBA00006692"/>
    </source>
</evidence>
<feature type="domain" description="Protein kinase" evidence="16">
    <location>
        <begin position="1"/>
        <end position="120"/>
    </location>
</feature>
<dbReference type="Pfam" id="PF00069">
    <property type="entry name" value="Pkinase"/>
    <property type="match status" value="1"/>
</dbReference>
<keyword evidence="13" id="KW-0460">Magnesium</keyword>
<keyword evidence="18" id="KW-1185">Reference proteome</keyword>
<evidence type="ECO:0000256" key="10">
    <source>
        <dbReference type="ARBA" id="ARBA00022777"/>
    </source>
</evidence>
<protein>
    <recommendedName>
        <fullName evidence="3">non-specific serine/threonine protein kinase</fullName>
        <ecNumber evidence="3">2.7.11.1</ecNumber>
    </recommendedName>
</protein>
<keyword evidence="14" id="KW-0744">Spermatogenesis</keyword>
<keyword evidence="11" id="KW-0221">Differentiation</keyword>
<evidence type="ECO:0000256" key="13">
    <source>
        <dbReference type="ARBA" id="ARBA00022842"/>
    </source>
</evidence>